<reference evidence="7" key="1">
    <citation type="submission" date="2020-11" db="EMBL/GenBank/DDBJ databases">
        <title>Chlorella ohadii genome sequencing and assembly.</title>
        <authorList>
            <person name="Murik O."/>
            <person name="Treves H."/>
            <person name="Kedem I."/>
            <person name="Shotland Y."/>
            <person name="Kaplan A."/>
        </authorList>
    </citation>
    <scope>NUCLEOTIDE SEQUENCE</scope>
    <source>
        <strain evidence="7">1</strain>
    </source>
</reference>
<keyword evidence="6" id="KW-1133">Transmembrane helix</keyword>
<sequence length="195" mass="20466">MATEAAPSSGYSAAALAAAACSSLALGALVGYRLGRAQTRGRSAAAPRWRRSGSDSDESTPAATPRSVSRTDSARGGGSGLCLALLVRADMPMSRQELAQQAARVVLGQFKKQHKRRDPNLRPWEEGGHRMQVLAVGSQGEMLEHQAAARGLALPTHTYATLSKEQGRGQRSVMAVGPAPAELLDQVTGKLPDLL</sequence>
<evidence type="ECO:0000256" key="4">
    <source>
        <dbReference type="ARBA" id="ARBA00048707"/>
    </source>
</evidence>
<dbReference type="GO" id="GO:0004045">
    <property type="term" value="F:peptidyl-tRNA hydrolase activity"/>
    <property type="evidence" value="ECO:0007669"/>
    <property type="project" value="UniProtKB-EC"/>
</dbReference>
<name>A0AAD5DJS7_9CHLO</name>
<keyword evidence="8" id="KW-1185">Reference proteome</keyword>
<evidence type="ECO:0000313" key="8">
    <source>
        <dbReference type="Proteomes" id="UP001205105"/>
    </source>
</evidence>
<proteinExistence type="inferred from homology"/>
<gene>
    <name evidence="7" type="ORF">COHA_008516</name>
</gene>
<keyword evidence="6" id="KW-0812">Transmembrane</keyword>
<dbReference type="Pfam" id="PF01981">
    <property type="entry name" value="PTH2"/>
    <property type="match status" value="1"/>
</dbReference>
<dbReference type="EC" id="3.1.1.29" evidence="1"/>
<evidence type="ECO:0000256" key="3">
    <source>
        <dbReference type="ARBA" id="ARBA00038050"/>
    </source>
</evidence>
<dbReference type="InterPro" id="IPR023476">
    <property type="entry name" value="Pep_tRNA_hydro_II_dom_sf"/>
</dbReference>
<dbReference type="Proteomes" id="UP001205105">
    <property type="component" value="Unassembled WGS sequence"/>
</dbReference>
<evidence type="ECO:0000256" key="6">
    <source>
        <dbReference type="SAM" id="Phobius"/>
    </source>
</evidence>
<dbReference type="InterPro" id="IPR002833">
    <property type="entry name" value="PTH2"/>
</dbReference>
<dbReference type="GO" id="GO:0005829">
    <property type="term" value="C:cytosol"/>
    <property type="evidence" value="ECO:0007669"/>
    <property type="project" value="TreeGrafter"/>
</dbReference>
<feature type="transmembrane region" description="Helical" evidence="6">
    <location>
        <begin position="12"/>
        <end position="32"/>
    </location>
</feature>
<dbReference type="Gene3D" id="3.40.1490.10">
    <property type="entry name" value="Bit1"/>
    <property type="match status" value="1"/>
</dbReference>
<dbReference type="SUPFAM" id="SSF102462">
    <property type="entry name" value="Peptidyl-tRNA hydrolase II"/>
    <property type="match status" value="1"/>
</dbReference>
<evidence type="ECO:0000256" key="5">
    <source>
        <dbReference type="SAM" id="MobiDB-lite"/>
    </source>
</evidence>
<evidence type="ECO:0000256" key="2">
    <source>
        <dbReference type="ARBA" id="ARBA00022801"/>
    </source>
</evidence>
<accession>A0AAD5DJS7</accession>
<feature type="region of interest" description="Disordered" evidence="5">
    <location>
        <begin position="40"/>
        <end position="77"/>
    </location>
</feature>
<dbReference type="PANTHER" id="PTHR12649">
    <property type="entry name" value="PEPTIDYL-TRNA HYDROLASE 2"/>
    <property type="match status" value="1"/>
</dbReference>
<dbReference type="PANTHER" id="PTHR12649:SF11">
    <property type="entry name" value="PEPTIDYL-TRNA HYDROLASE 2, MITOCHONDRIAL"/>
    <property type="match status" value="1"/>
</dbReference>
<keyword evidence="2" id="KW-0378">Hydrolase</keyword>
<evidence type="ECO:0000256" key="1">
    <source>
        <dbReference type="ARBA" id="ARBA00013260"/>
    </source>
</evidence>
<comment type="caution">
    <text evidence="7">The sequence shown here is derived from an EMBL/GenBank/DDBJ whole genome shotgun (WGS) entry which is preliminary data.</text>
</comment>
<comment type="similarity">
    <text evidence="3">Belongs to the PTH2 family.</text>
</comment>
<keyword evidence="6" id="KW-0472">Membrane</keyword>
<evidence type="ECO:0000313" key="7">
    <source>
        <dbReference type="EMBL" id="KAI7837654.1"/>
    </source>
</evidence>
<feature type="compositionally biased region" description="Polar residues" evidence="5">
    <location>
        <begin position="59"/>
        <end position="71"/>
    </location>
</feature>
<dbReference type="AlphaFoldDB" id="A0AAD5DJS7"/>
<comment type="catalytic activity">
    <reaction evidence="4">
        <text>an N-acyl-L-alpha-aminoacyl-tRNA + H2O = an N-acyl-L-amino acid + a tRNA + H(+)</text>
        <dbReference type="Rhea" id="RHEA:54448"/>
        <dbReference type="Rhea" id="RHEA-COMP:10123"/>
        <dbReference type="Rhea" id="RHEA-COMP:13883"/>
        <dbReference type="ChEBI" id="CHEBI:15377"/>
        <dbReference type="ChEBI" id="CHEBI:15378"/>
        <dbReference type="ChEBI" id="CHEBI:59874"/>
        <dbReference type="ChEBI" id="CHEBI:78442"/>
        <dbReference type="ChEBI" id="CHEBI:138191"/>
        <dbReference type="EC" id="3.1.1.29"/>
    </reaction>
</comment>
<protein>
    <recommendedName>
        <fullName evidence="1">peptidyl-tRNA hydrolase</fullName>
        <ecNumber evidence="1">3.1.1.29</ecNumber>
    </recommendedName>
</protein>
<dbReference type="EMBL" id="JADXDR010000146">
    <property type="protein sequence ID" value="KAI7837654.1"/>
    <property type="molecule type" value="Genomic_DNA"/>
</dbReference>
<organism evidence="7 8">
    <name type="scientific">Chlorella ohadii</name>
    <dbReference type="NCBI Taxonomy" id="2649997"/>
    <lineage>
        <taxon>Eukaryota</taxon>
        <taxon>Viridiplantae</taxon>
        <taxon>Chlorophyta</taxon>
        <taxon>core chlorophytes</taxon>
        <taxon>Trebouxiophyceae</taxon>
        <taxon>Chlorellales</taxon>
        <taxon>Chlorellaceae</taxon>
        <taxon>Chlorella clade</taxon>
        <taxon>Chlorella</taxon>
    </lineage>
</organism>